<name>A0A843WKU0_COLES</name>
<evidence type="ECO:0000313" key="2">
    <source>
        <dbReference type="Proteomes" id="UP000652761"/>
    </source>
</evidence>
<organism evidence="1 2">
    <name type="scientific">Colocasia esculenta</name>
    <name type="common">Wild taro</name>
    <name type="synonym">Arum esculentum</name>
    <dbReference type="NCBI Taxonomy" id="4460"/>
    <lineage>
        <taxon>Eukaryota</taxon>
        <taxon>Viridiplantae</taxon>
        <taxon>Streptophyta</taxon>
        <taxon>Embryophyta</taxon>
        <taxon>Tracheophyta</taxon>
        <taxon>Spermatophyta</taxon>
        <taxon>Magnoliopsida</taxon>
        <taxon>Liliopsida</taxon>
        <taxon>Araceae</taxon>
        <taxon>Aroideae</taxon>
        <taxon>Colocasieae</taxon>
        <taxon>Colocasia</taxon>
    </lineage>
</organism>
<dbReference type="EMBL" id="NMUH01004089">
    <property type="protein sequence ID" value="MQM08317.1"/>
    <property type="molecule type" value="Genomic_DNA"/>
</dbReference>
<proteinExistence type="predicted"/>
<comment type="caution">
    <text evidence="1">The sequence shown here is derived from an EMBL/GenBank/DDBJ whole genome shotgun (WGS) entry which is preliminary data.</text>
</comment>
<evidence type="ECO:0000313" key="1">
    <source>
        <dbReference type="EMBL" id="MQM08317.1"/>
    </source>
</evidence>
<keyword evidence="2" id="KW-1185">Reference proteome</keyword>
<sequence length="65" mass="7079">MAGAFMQVSPQSRASLQFPTSRGLLSNFLDSRTISANFPPDRGISAIFPIPEVFLQFSALPTAFM</sequence>
<protein>
    <submittedName>
        <fullName evidence="1">Uncharacterized protein</fullName>
    </submittedName>
</protein>
<gene>
    <name evidence="1" type="ORF">Taro_041173</name>
</gene>
<accession>A0A843WKU0</accession>
<dbReference type="Proteomes" id="UP000652761">
    <property type="component" value="Unassembled WGS sequence"/>
</dbReference>
<dbReference type="AlphaFoldDB" id="A0A843WKU0"/>
<reference evidence="1" key="1">
    <citation type="submission" date="2017-07" db="EMBL/GenBank/DDBJ databases">
        <title>Taro Niue Genome Assembly and Annotation.</title>
        <authorList>
            <person name="Atibalentja N."/>
            <person name="Keating K."/>
            <person name="Fields C.J."/>
        </authorList>
    </citation>
    <scope>NUCLEOTIDE SEQUENCE</scope>
    <source>
        <strain evidence="1">Niue_2</strain>
        <tissue evidence="1">Leaf</tissue>
    </source>
</reference>